<evidence type="ECO:0000256" key="2">
    <source>
        <dbReference type="SAM" id="Phobius"/>
    </source>
</evidence>
<evidence type="ECO:0000313" key="3">
    <source>
        <dbReference type="EMBL" id="KAE9034433.1"/>
    </source>
</evidence>
<dbReference type="AlphaFoldDB" id="A0A6A3N098"/>
<keyword evidence="2" id="KW-0812">Transmembrane</keyword>
<dbReference type="Proteomes" id="UP000435112">
    <property type="component" value="Unassembled WGS sequence"/>
</dbReference>
<reference evidence="5 6" key="1">
    <citation type="submission" date="2018-09" db="EMBL/GenBank/DDBJ databases">
        <title>Genomic investigation of the strawberry pathogen Phytophthora fragariae indicates pathogenicity is determined by transcriptional variation in three key races.</title>
        <authorList>
            <person name="Adams T.M."/>
            <person name="Armitage A.D."/>
            <person name="Sobczyk M.K."/>
            <person name="Bates H.J."/>
            <person name="Dunwell J.M."/>
            <person name="Nellist C.F."/>
            <person name="Harrison R.J."/>
        </authorList>
    </citation>
    <scope>NUCLEOTIDE SEQUENCE [LARGE SCALE GENOMIC DNA]</scope>
    <source>
        <strain evidence="4 5">SCRP249</strain>
        <strain evidence="3 6">SCRP324</strain>
    </source>
</reference>
<proteinExistence type="predicted"/>
<evidence type="ECO:0000313" key="5">
    <source>
        <dbReference type="Proteomes" id="UP000429607"/>
    </source>
</evidence>
<dbReference type="EMBL" id="QXFU01000403">
    <property type="protein sequence ID" value="KAE9034433.1"/>
    <property type="molecule type" value="Genomic_DNA"/>
</dbReference>
<keyword evidence="2" id="KW-1133">Transmembrane helix</keyword>
<evidence type="ECO:0000313" key="6">
    <source>
        <dbReference type="Proteomes" id="UP000435112"/>
    </source>
</evidence>
<feature type="region of interest" description="Disordered" evidence="1">
    <location>
        <begin position="110"/>
        <end position="140"/>
    </location>
</feature>
<comment type="caution">
    <text evidence="3">The sequence shown here is derived from an EMBL/GenBank/DDBJ whole genome shotgun (WGS) entry which is preliminary data.</text>
</comment>
<feature type="transmembrane region" description="Helical" evidence="2">
    <location>
        <begin position="484"/>
        <end position="508"/>
    </location>
</feature>
<keyword evidence="2" id="KW-0472">Membrane</keyword>
<evidence type="ECO:0000313" key="4">
    <source>
        <dbReference type="EMBL" id="KAE9037290.1"/>
    </source>
</evidence>
<feature type="transmembrane region" description="Helical" evidence="2">
    <location>
        <begin position="382"/>
        <end position="409"/>
    </location>
</feature>
<dbReference type="Proteomes" id="UP000429607">
    <property type="component" value="Unassembled WGS sequence"/>
</dbReference>
<gene>
    <name evidence="4" type="ORF">PR001_g8439</name>
    <name evidence="3" type="ORF">PR002_g8127</name>
</gene>
<feature type="compositionally biased region" description="Polar residues" evidence="1">
    <location>
        <begin position="112"/>
        <end position="132"/>
    </location>
</feature>
<evidence type="ECO:0000256" key="1">
    <source>
        <dbReference type="SAM" id="MobiDB-lite"/>
    </source>
</evidence>
<protein>
    <submittedName>
        <fullName evidence="3">Uncharacterized protein</fullName>
    </submittedName>
</protein>
<feature type="transmembrane region" description="Helical" evidence="2">
    <location>
        <begin position="318"/>
        <end position="340"/>
    </location>
</feature>
<feature type="transmembrane region" description="Helical" evidence="2">
    <location>
        <begin position="430"/>
        <end position="450"/>
    </location>
</feature>
<sequence length="676" mass="74391">MLGLITTTDYLSDAAVLIKFDHGFFAYTQHDLSMAGGCTDCVGPCKIGLLKYAFFNGQAITSAPGFSALMGRAPKESLYDFSNLSAEAIALGEELDSSDVICRGHHQHLDSKTQGSLGRRQGAQSEYSTTNDARARAGRRARGRFGKISAGAITIFPEYTECRPDVTVEDSTVESKLAFATDGSDLLSDVPDGLKLYPYSFTSSMPARSRVVPASNTKYGASTILEPEMQAYYGGCRVREVNTTGVYIEDACKTSKHWESYGLMVQTSEDLPLCSTGGVCIRNYFNTQWEVISTISAENPNRTAIAHNSYRTRYADTVGISVLPGVVVIQILLMGVVSLYQVMSHKHSVLLTQVWAYRCQNGRMQPIYLAQISYHLIYNSDLYLLGFATGTLTMESIANLACCFFAFSYSFINMVKARSGDQKLDREFRLMWEAMQIAITAAVVIGLKWVQHTPLAAIISENAQILRKSSTLGAKYCGLNDACIVFTVNIVIVAIVASMSVGVTAVIASKVAKMMSRRTRNAAYSTQSGSKVFSIKVLGSSQIESADKESKPELDSNSDGLELTTFEQNCIGVPFNRLFTDCDDIVYVLYNDKRCVTVEAVLLAGYLYYGEHIYQASSVMLLVIARYVPRKMLRTINVLLLRWHMDPKTGTLARVQSCTWFTASDENHKSQAVPVP</sequence>
<organism evidence="3 6">
    <name type="scientific">Phytophthora rubi</name>
    <dbReference type="NCBI Taxonomy" id="129364"/>
    <lineage>
        <taxon>Eukaryota</taxon>
        <taxon>Sar</taxon>
        <taxon>Stramenopiles</taxon>
        <taxon>Oomycota</taxon>
        <taxon>Peronosporomycetes</taxon>
        <taxon>Peronosporales</taxon>
        <taxon>Peronosporaceae</taxon>
        <taxon>Phytophthora</taxon>
    </lineage>
</organism>
<dbReference type="OrthoDB" id="123480at2759"/>
<name>A0A6A3N098_9STRA</name>
<dbReference type="EMBL" id="QXFV01000446">
    <property type="protein sequence ID" value="KAE9037290.1"/>
    <property type="molecule type" value="Genomic_DNA"/>
</dbReference>
<accession>A0A6A3N098</accession>